<protein>
    <recommendedName>
        <fullName evidence="3">Flavin reductase</fullName>
    </recommendedName>
</protein>
<dbReference type="EMBL" id="JACHNH010000001">
    <property type="protein sequence ID" value="MBB4765686.1"/>
    <property type="molecule type" value="Genomic_DNA"/>
</dbReference>
<name>A0A7W7I3F1_9ACTN</name>
<reference evidence="1 2" key="1">
    <citation type="submission" date="2020-08" db="EMBL/GenBank/DDBJ databases">
        <title>Sequencing the genomes of 1000 actinobacteria strains.</title>
        <authorList>
            <person name="Klenk H.-P."/>
        </authorList>
    </citation>
    <scope>NUCLEOTIDE SEQUENCE [LARGE SCALE GENOMIC DNA]</scope>
    <source>
        <strain evidence="1 2">DSM 43149</strain>
    </source>
</reference>
<dbReference type="AlphaFoldDB" id="A0A7W7I3F1"/>
<comment type="caution">
    <text evidence="1">The sequence shown here is derived from an EMBL/GenBank/DDBJ whole genome shotgun (WGS) entry which is preliminary data.</text>
</comment>
<accession>A0A7W7I3F1</accession>
<gene>
    <name evidence="1" type="ORF">BJ971_006242</name>
</gene>
<dbReference type="Proteomes" id="UP000578112">
    <property type="component" value="Unassembled WGS sequence"/>
</dbReference>
<organism evidence="1 2">
    <name type="scientific">Actinoplanes digitatis</name>
    <dbReference type="NCBI Taxonomy" id="1868"/>
    <lineage>
        <taxon>Bacteria</taxon>
        <taxon>Bacillati</taxon>
        <taxon>Actinomycetota</taxon>
        <taxon>Actinomycetes</taxon>
        <taxon>Micromonosporales</taxon>
        <taxon>Micromonosporaceae</taxon>
        <taxon>Actinoplanes</taxon>
    </lineage>
</organism>
<sequence>MDEHVPERPSWDCGKCGEAWPCANAKSALAHEYLGDRSSLIVYVGICHWEAFDDHAAAGTIPDDLADRFFGWIR</sequence>
<keyword evidence="2" id="KW-1185">Reference proteome</keyword>
<evidence type="ECO:0000313" key="1">
    <source>
        <dbReference type="EMBL" id="MBB4765686.1"/>
    </source>
</evidence>
<proteinExistence type="predicted"/>
<evidence type="ECO:0008006" key="3">
    <source>
        <dbReference type="Google" id="ProtNLM"/>
    </source>
</evidence>
<dbReference type="RefSeq" id="WP_184996708.1">
    <property type="nucleotide sequence ID" value="NZ_BOMK01000080.1"/>
</dbReference>
<evidence type="ECO:0000313" key="2">
    <source>
        <dbReference type="Proteomes" id="UP000578112"/>
    </source>
</evidence>